<protein>
    <submittedName>
        <fullName evidence="1">Uncharacterized protein</fullName>
    </submittedName>
</protein>
<organism evidence="1 2">
    <name type="scientific">Lactococcus fujiensis JCM 16395</name>
    <dbReference type="NCBI Taxonomy" id="1291764"/>
    <lineage>
        <taxon>Bacteria</taxon>
        <taxon>Bacillati</taxon>
        <taxon>Bacillota</taxon>
        <taxon>Bacilli</taxon>
        <taxon>Lactobacillales</taxon>
        <taxon>Streptococcaceae</taxon>
        <taxon>Lactococcus</taxon>
    </lineage>
</organism>
<keyword evidence="2" id="KW-1185">Reference proteome</keyword>
<comment type="caution">
    <text evidence="1">The sequence shown here is derived from an EMBL/GenBank/DDBJ whole genome shotgun (WGS) entry which is preliminary data.</text>
</comment>
<proteinExistence type="predicted"/>
<sequence>MVLGLIGTGAVMLERYIVKNETTKILQHTGLSTALSTATSKSVPAASPTETAKQLNDYATTIEQKAGGLIDSTKATVNGSTVTYNVASSKINRFTVAALVAANGDSIEKIANQALSAMTESGTANPEVVINLTNDKGQVIKTLTYTK</sequence>
<evidence type="ECO:0000313" key="1">
    <source>
        <dbReference type="EMBL" id="PCR99864.1"/>
    </source>
</evidence>
<reference evidence="1 2" key="1">
    <citation type="submission" date="2014-12" db="EMBL/GenBank/DDBJ databases">
        <title>Draft genome sequences of 10 type strains of Lactococcus.</title>
        <authorList>
            <person name="Sun Z."/>
            <person name="Zhong Z."/>
            <person name="Liu W."/>
            <person name="Zhang W."/>
            <person name="Zhang H."/>
        </authorList>
    </citation>
    <scope>NUCLEOTIDE SEQUENCE [LARGE SCALE GENOMIC DNA]</scope>
    <source>
        <strain evidence="1 2">JCM 16395</strain>
    </source>
</reference>
<evidence type="ECO:0000313" key="2">
    <source>
        <dbReference type="Proteomes" id="UP000218181"/>
    </source>
</evidence>
<dbReference type="AlphaFoldDB" id="A0A2A5RKZ6"/>
<dbReference type="STRING" id="1291764.GCA_001311235_01931"/>
<accession>A0A2A5RKZ6</accession>
<dbReference type="Proteomes" id="UP000218181">
    <property type="component" value="Unassembled WGS sequence"/>
</dbReference>
<name>A0A2A5RKZ6_9LACT</name>
<gene>
    <name evidence="1" type="ORF">RT41_GL001670</name>
</gene>
<dbReference type="EMBL" id="JXJU01000006">
    <property type="protein sequence ID" value="PCR99864.1"/>
    <property type="molecule type" value="Genomic_DNA"/>
</dbReference>